<evidence type="ECO:0000256" key="1">
    <source>
        <dbReference type="SAM" id="Phobius"/>
    </source>
</evidence>
<sequence length="155" mass="16693">MVVVAMTASAILAMLGLIPFETLIFVSGTVGGAVNSFRRIQIISTAKSETEDAMTKRLVTIQIYLSPFVGGVFAFVLYLIFMAGFVQGSLFPIFASGEEGFTTFSDFAKLSIPDENVDVAKAIVWSFIAGFSEGLVPNFISKIAKEADQNNQSDN</sequence>
<dbReference type="Proteomes" id="UP000191980">
    <property type="component" value="Unassembled WGS sequence"/>
</dbReference>
<keyword evidence="3" id="KW-1185">Reference proteome</keyword>
<comment type="caution">
    <text evidence="2">The sequence shown here is derived from an EMBL/GenBank/DDBJ whole genome shotgun (WGS) entry which is preliminary data.</text>
</comment>
<proteinExistence type="predicted"/>
<gene>
    <name evidence="2" type="ORF">AU255_07575</name>
</gene>
<keyword evidence="1" id="KW-1133">Transmembrane helix</keyword>
<evidence type="ECO:0000313" key="2">
    <source>
        <dbReference type="EMBL" id="OQK17714.1"/>
    </source>
</evidence>
<feature type="transmembrane region" description="Helical" evidence="1">
    <location>
        <begin position="6"/>
        <end position="34"/>
    </location>
</feature>
<feature type="transmembrane region" description="Helical" evidence="1">
    <location>
        <begin position="63"/>
        <end position="86"/>
    </location>
</feature>
<evidence type="ECO:0000313" key="3">
    <source>
        <dbReference type="Proteomes" id="UP000191980"/>
    </source>
</evidence>
<dbReference type="EMBL" id="LPUF01000001">
    <property type="protein sequence ID" value="OQK17714.1"/>
    <property type="molecule type" value="Genomic_DNA"/>
</dbReference>
<accession>A0A1V8M805</accession>
<keyword evidence="1" id="KW-0812">Transmembrane</keyword>
<reference evidence="2 3" key="1">
    <citation type="submission" date="2015-12" db="EMBL/GenBank/DDBJ databases">
        <authorList>
            <person name="Shamseldin A."/>
            <person name="Moawad H."/>
            <person name="Abd El-Rahim W.M."/>
            <person name="Sadowsky M.J."/>
        </authorList>
    </citation>
    <scope>NUCLEOTIDE SEQUENCE [LARGE SCALE GENOMIC DNA]</scope>
    <source>
        <strain evidence="2 3">WF1</strain>
    </source>
</reference>
<organism evidence="2 3">
    <name type="scientific">Methyloprofundus sedimenti</name>
    <dbReference type="NCBI Taxonomy" id="1420851"/>
    <lineage>
        <taxon>Bacteria</taxon>
        <taxon>Pseudomonadati</taxon>
        <taxon>Pseudomonadota</taxon>
        <taxon>Gammaproteobacteria</taxon>
        <taxon>Methylococcales</taxon>
        <taxon>Methylococcaceae</taxon>
        <taxon>Methyloprofundus</taxon>
    </lineage>
</organism>
<name>A0A1V8M805_9GAMM</name>
<dbReference type="AlphaFoldDB" id="A0A1V8M805"/>
<keyword evidence="1" id="KW-0472">Membrane</keyword>
<protein>
    <submittedName>
        <fullName evidence="2">Uncharacterized protein</fullName>
    </submittedName>
</protein>